<gene>
    <name evidence="5" type="ORF">KQX62_22620</name>
</gene>
<name>A0AAX3DX73_RHOPL</name>
<organism evidence="5 6">
    <name type="scientific">Rhodopseudomonas palustris</name>
    <dbReference type="NCBI Taxonomy" id="1076"/>
    <lineage>
        <taxon>Bacteria</taxon>
        <taxon>Pseudomonadati</taxon>
        <taxon>Pseudomonadota</taxon>
        <taxon>Alphaproteobacteria</taxon>
        <taxon>Hyphomicrobiales</taxon>
        <taxon>Nitrobacteraceae</taxon>
        <taxon>Rhodopseudomonas</taxon>
    </lineage>
</organism>
<dbReference type="EMBL" id="CP076676">
    <property type="protein sequence ID" value="UYO39462.1"/>
    <property type="molecule type" value="Genomic_DNA"/>
</dbReference>
<dbReference type="RefSeq" id="WP_107357631.1">
    <property type="nucleotide sequence ID" value="NZ_CP019967.1"/>
</dbReference>
<dbReference type="PRINTS" id="PR01483">
    <property type="entry name" value="FASYNTHASE"/>
</dbReference>
<proteinExistence type="predicted"/>
<dbReference type="Proteomes" id="UP001163166">
    <property type="component" value="Chromosome"/>
</dbReference>
<dbReference type="Pfam" id="PF01515">
    <property type="entry name" value="PTA_PTB"/>
    <property type="match status" value="1"/>
</dbReference>
<evidence type="ECO:0000256" key="1">
    <source>
        <dbReference type="ARBA" id="ARBA00022679"/>
    </source>
</evidence>
<keyword evidence="1" id="KW-0808">Transferase</keyword>
<dbReference type="Gene3D" id="3.40.718.10">
    <property type="entry name" value="Isopropylmalate Dehydrogenase"/>
    <property type="match status" value="1"/>
</dbReference>
<dbReference type="GO" id="GO:0004312">
    <property type="term" value="F:fatty acid synthase activity"/>
    <property type="evidence" value="ECO:0007669"/>
    <property type="project" value="InterPro"/>
</dbReference>
<feature type="domain" description="Phosphate acetyl/butaryl transferase" evidence="3">
    <location>
        <begin position="240"/>
        <end position="451"/>
    </location>
</feature>
<dbReference type="SUPFAM" id="SSF53659">
    <property type="entry name" value="Isocitrate/Isopropylmalate dehydrogenase-like"/>
    <property type="match status" value="1"/>
</dbReference>
<accession>A0AAX3DX73</accession>
<dbReference type="InterPro" id="IPR002539">
    <property type="entry name" value="MaoC-like_dom"/>
</dbReference>
<evidence type="ECO:0000313" key="5">
    <source>
        <dbReference type="EMBL" id="UYO39462.1"/>
    </source>
</evidence>
<dbReference type="GO" id="GO:0006633">
    <property type="term" value="P:fatty acid biosynthetic process"/>
    <property type="evidence" value="ECO:0007669"/>
    <property type="project" value="InterPro"/>
</dbReference>
<dbReference type="InterPro" id="IPR050500">
    <property type="entry name" value="Phos_Acetyltrans/Butyryltrans"/>
</dbReference>
<dbReference type="InterPro" id="IPR029069">
    <property type="entry name" value="HotDog_dom_sf"/>
</dbReference>
<dbReference type="SUPFAM" id="SSF54637">
    <property type="entry name" value="Thioesterase/thiol ester dehydrase-isomerase"/>
    <property type="match status" value="1"/>
</dbReference>
<feature type="domain" description="MaoC-like" evidence="4">
    <location>
        <begin position="22"/>
        <end position="114"/>
    </location>
</feature>
<sequence length="471" mass="50013">MEQIQNRTFDEIEVGDTASLVRTLTYRDIEVFAVMSGDVNPMHVDAAFAKSDMFHQVVAHGMWGGALISTLLGTQLPGPGTIYLDQSLRFARPVLLGDTVTVTVTVKEKNAAKKRLLLDCRATNQRGEEVITGLAEVIAPVEKISRPRVLLPEIDLNRTAQRYERLIEMTRGLQPIRTAVVHPVDSASLLGAVEAAREGLIVPVLVGPEAKIRAAAAQAAVDLAGYEIVAVEHSAAAAEAGVAMARAGEVEAVMKGALHTDELMHAVVDRTRGLRTARRISHVYAIDAPDYPRALLVTDAAINIYPTLADKRDIIQNAIDLAHALGIAEPRVAILSAVETVTESIRSTLDAAALCKMAERGQIKGGILDGPLAFDNAVSEEAAKTKGIVSPVAGRADIFVVPDLEAGNMLAKQLEYLAHARVAGIVLGARVPIILTSRADKTLARLGSCAIALLLARHTTAAPPRLSGGAA</sequence>
<dbReference type="Gene3D" id="3.10.129.10">
    <property type="entry name" value="Hotdog Thioesterase"/>
    <property type="match status" value="1"/>
</dbReference>
<dbReference type="PANTHER" id="PTHR43356:SF2">
    <property type="entry name" value="PHOSPHATE ACETYLTRANSFERASE"/>
    <property type="match status" value="1"/>
</dbReference>
<reference evidence="5" key="1">
    <citation type="journal article" date="2022" name="Biol. Control">
        <title>In silico genomic analysis of Rhodopseudomonas palustris strains revealed potential biocontrol agents and crop yield enhancers.</title>
        <authorList>
            <person name="Surachat K."/>
            <person name="Kantachote D."/>
            <person name="Deachamag P."/>
            <person name="Wonglapsuwan M."/>
        </authorList>
    </citation>
    <scope>NUCLEOTIDE SEQUENCE</scope>
    <source>
        <strain evidence="5">TLS06</strain>
    </source>
</reference>
<evidence type="ECO:0000256" key="2">
    <source>
        <dbReference type="ARBA" id="ARBA00023315"/>
    </source>
</evidence>
<dbReference type="NCBIfam" id="NF008852">
    <property type="entry name" value="PRK11890.1"/>
    <property type="match status" value="1"/>
</dbReference>
<dbReference type="Pfam" id="PF01575">
    <property type="entry name" value="MaoC_dehydratas"/>
    <property type="match status" value="1"/>
</dbReference>
<keyword evidence="2" id="KW-0012">Acyltransferase</keyword>
<dbReference type="AlphaFoldDB" id="A0AAX3DX73"/>
<dbReference type="NCBIfam" id="NF006045">
    <property type="entry name" value="PRK08190.1"/>
    <property type="match status" value="1"/>
</dbReference>
<dbReference type="CDD" id="cd03449">
    <property type="entry name" value="R_hydratase"/>
    <property type="match status" value="1"/>
</dbReference>
<dbReference type="InterPro" id="IPR003965">
    <property type="entry name" value="Fatty_acid_synthase"/>
</dbReference>
<evidence type="ECO:0000313" key="6">
    <source>
        <dbReference type="Proteomes" id="UP001163166"/>
    </source>
</evidence>
<dbReference type="PANTHER" id="PTHR43356">
    <property type="entry name" value="PHOSPHATE ACETYLTRANSFERASE"/>
    <property type="match status" value="1"/>
</dbReference>
<evidence type="ECO:0000259" key="3">
    <source>
        <dbReference type="Pfam" id="PF01515"/>
    </source>
</evidence>
<dbReference type="InterPro" id="IPR002505">
    <property type="entry name" value="PTA_PTB"/>
</dbReference>
<protein>
    <submittedName>
        <fullName evidence="5">Bifunctional enoyl-CoA hydratase/phosphate acetyltransferase</fullName>
    </submittedName>
</protein>
<evidence type="ECO:0000259" key="4">
    <source>
        <dbReference type="Pfam" id="PF01575"/>
    </source>
</evidence>
<dbReference type="GO" id="GO:0005835">
    <property type="term" value="C:fatty acid synthase complex"/>
    <property type="evidence" value="ECO:0007669"/>
    <property type="project" value="InterPro"/>
</dbReference>